<dbReference type="Pfam" id="PF02472">
    <property type="entry name" value="ExbD"/>
    <property type="match status" value="1"/>
</dbReference>
<keyword evidence="4 7" id="KW-0812">Transmembrane</keyword>
<gene>
    <name evidence="9" type="ORF">BegalDRAFT_2692</name>
</gene>
<keyword evidence="7" id="KW-0653">Protein transport</keyword>
<dbReference type="Proteomes" id="UP000005744">
    <property type="component" value="Unassembled WGS sequence"/>
</dbReference>
<comment type="similarity">
    <text evidence="2 7">Belongs to the ExbD/TolR family.</text>
</comment>
<dbReference type="Gene3D" id="3.30.420.270">
    <property type="match status" value="1"/>
</dbReference>
<protein>
    <submittedName>
        <fullName evidence="9">Biopolymer transport protein</fullName>
    </submittedName>
</protein>
<keyword evidence="6 8" id="KW-0472">Membrane</keyword>
<dbReference type="AlphaFoldDB" id="I3CIU0"/>
<dbReference type="GO" id="GO:0022857">
    <property type="term" value="F:transmembrane transporter activity"/>
    <property type="evidence" value="ECO:0007669"/>
    <property type="project" value="InterPro"/>
</dbReference>
<evidence type="ECO:0000313" key="9">
    <source>
        <dbReference type="EMBL" id="EIJ43533.1"/>
    </source>
</evidence>
<dbReference type="EMBL" id="JH600070">
    <property type="protein sequence ID" value="EIJ43533.1"/>
    <property type="molecule type" value="Genomic_DNA"/>
</dbReference>
<dbReference type="PANTHER" id="PTHR30558">
    <property type="entry name" value="EXBD MEMBRANE COMPONENT OF PMF-DRIVEN MACROMOLECULE IMPORT SYSTEM"/>
    <property type="match status" value="1"/>
</dbReference>
<feature type="transmembrane region" description="Helical" evidence="8">
    <location>
        <begin position="12"/>
        <end position="33"/>
    </location>
</feature>
<reference evidence="9 10" key="1">
    <citation type="submission" date="2011-11" db="EMBL/GenBank/DDBJ databases">
        <title>Improved High-Quality Draft sequence of Beggiatoa alba B18lD.</title>
        <authorList>
            <consortium name="US DOE Joint Genome Institute"/>
            <person name="Lucas S."/>
            <person name="Han J."/>
            <person name="Lapidus A."/>
            <person name="Cheng J.-F."/>
            <person name="Goodwin L."/>
            <person name="Pitluck S."/>
            <person name="Peters L."/>
            <person name="Mikhailova N."/>
            <person name="Held B."/>
            <person name="Detter J.C."/>
            <person name="Han C."/>
            <person name="Tapia R."/>
            <person name="Land M."/>
            <person name="Hauser L."/>
            <person name="Kyrpides N."/>
            <person name="Ivanova N."/>
            <person name="Pagani I."/>
            <person name="Samuel K."/>
            <person name="Teske A."/>
            <person name="Mueller J."/>
            <person name="Woyke T."/>
        </authorList>
    </citation>
    <scope>NUCLEOTIDE SEQUENCE [LARGE SCALE GENOMIC DNA]</scope>
    <source>
        <strain evidence="9 10">B18LD</strain>
    </source>
</reference>
<keyword evidence="7" id="KW-0813">Transport</keyword>
<dbReference type="PANTHER" id="PTHR30558:SF3">
    <property type="entry name" value="BIOPOLYMER TRANSPORT PROTEIN EXBD-RELATED"/>
    <property type="match status" value="1"/>
</dbReference>
<sequence length="142" mass="16134">MFKRRRKDSRDSLRINLTPLIDTVFLLLVFFMMTTTFNRQSELNIHLPQAAGEAPKEQVTPTRIYITAQGEYAINDTSKTLINNQLDTLMSALKQVVGSTPEPRILISADAKTPHEAVMRAMEAARNLNYVHLSFEVEQTPE</sequence>
<evidence type="ECO:0000313" key="10">
    <source>
        <dbReference type="Proteomes" id="UP000005744"/>
    </source>
</evidence>
<evidence type="ECO:0000256" key="7">
    <source>
        <dbReference type="RuleBase" id="RU003879"/>
    </source>
</evidence>
<evidence type="ECO:0000256" key="5">
    <source>
        <dbReference type="ARBA" id="ARBA00022989"/>
    </source>
</evidence>
<evidence type="ECO:0000256" key="1">
    <source>
        <dbReference type="ARBA" id="ARBA00004162"/>
    </source>
</evidence>
<dbReference type="eggNOG" id="COG0848">
    <property type="taxonomic scope" value="Bacteria"/>
</dbReference>
<accession>I3CIU0</accession>
<name>I3CIU0_9GAMM</name>
<evidence type="ECO:0000256" key="3">
    <source>
        <dbReference type="ARBA" id="ARBA00022475"/>
    </source>
</evidence>
<evidence type="ECO:0000256" key="6">
    <source>
        <dbReference type="ARBA" id="ARBA00023136"/>
    </source>
</evidence>
<evidence type="ECO:0000256" key="8">
    <source>
        <dbReference type="SAM" id="Phobius"/>
    </source>
</evidence>
<evidence type="ECO:0000256" key="4">
    <source>
        <dbReference type="ARBA" id="ARBA00022692"/>
    </source>
</evidence>
<keyword evidence="5 8" id="KW-1133">Transmembrane helix</keyword>
<dbReference type="HOGENOM" id="CLU_085305_3_3_6"/>
<dbReference type="STRING" id="395493.BegalDRAFT_2692"/>
<evidence type="ECO:0000256" key="2">
    <source>
        <dbReference type="ARBA" id="ARBA00005811"/>
    </source>
</evidence>
<dbReference type="GO" id="GO:0015031">
    <property type="term" value="P:protein transport"/>
    <property type="evidence" value="ECO:0007669"/>
    <property type="project" value="UniProtKB-KW"/>
</dbReference>
<comment type="subcellular location">
    <subcellularLocation>
        <location evidence="1">Cell membrane</location>
        <topology evidence="1">Single-pass membrane protein</topology>
    </subcellularLocation>
    <subcellularLocation>
        <location evidence="7">Cell membrane</location>
        <topology evidence="7">Single-pass type II membrane protein</topology>
    </subcellularLocation>
</comment>
<organism evidence="9 10">
    <name type="scientific">Beggiatoa alba B18LD</name>
    <dbReference type="NCBI Taxonomy" id="395493"/>
    <lineage>
        <taxon>Bacteria</taxon>
        <taxon>Pseudomonadati</taxon>
        <taxon>Pseudomonadota</taxon>
        <taxon>Gammaproteobacteria</taxon>
        <taxon>Thiotrichales</taxon>
        <taxon>Thiotrichaceae</taxon>
        <taxon>Beggiatoa</taxon>
    </lineage>
</organism>
<keyword evidence="10" id="KW-1185">Reference proteome</keyword>
<dbReference type="GO" id="GO:0005886">
    <property type="term" value="C:plasma membrane"/>
    <property type="evidence" value="ECO:0007669"/>
    <property type="project" value="UniProtKB-SubCell"/>
</dbReference>
<keyword evidence="3" id="KW-1003">Cell membrane</keyword>
<dbReference type="InterPro" id="IPR003400">
    <property type="entry name" value="ExbD"/>
</dbReference>
<dbReference type="RefSeq" id="WP_002690789.1">
    <property type="nucleotide sequence ID" value="NZ_JH600070.1"/>
</dbReference>
<proteinExistence type="inferred from homology"/>